<protein>
    <recommendedName>
        <fullName evidence="5">Glycosyltransferase</fullName>
        <ecNumber evidence="5">2.4.1.-</ecNumber>
    </recommendedName>
</protein>
<organism evidence="6 7">
    <name type="scientific">Ilex paraguariensis</name>
    <name type="common">yerba mate</name>
    <dbReference type="NCBI Taxonomy" id="185542"/>
    <lineage>
        <taxon>Eukaryota</taxon>
        <taxon>Viridiplantae</taxon>
        <taxon>Streptophyta</taxon>
        <taxon>Embryophyta</taxon>
        <taxon>Tracheophyta</taxon>
        <taxon>Spermatophyta</taxon>
        <taxon>Magnoliopsida</taxon>
        <taxon>eudicotyledons</taxon>
        <taxon>Gunneridae</taxon>
        <taxon>Pentapetalae</taxon>
        <taxon>asterids</taxon>
        <taxon>campanulids</taxon>
        <taxon>Aquifoliales</taxon>
        <taxon>Aquifoliaceae</taxon>
        <taxon>Ilex</taxon>
    </lineage>
</organism>
<dbReference type="GO" id="GO:0008194">
    <property type="term" value="F:UDP-glycosyltransferase activity"/>
    <property type="evidence" value="ECO:0007669"/>
    <property type="project" value="UniProtKB-ARBA"/>
</dbReference>
<dbReference type="PROSITE" id="PS00375">
    <property type="entry name" value="UDPGT"/>
    <property type="match status" value="1"/>
</dbReference>
<dbReference type="AlphaFoldDB" id="A0ABC8RAD9"/>
<dbReference type="FunFam" id="3.40.50.2000:FF:000071">
    <property type="entry name" value="Glycosyltransferase"/>
    <property type="match status" value="1"/>
</dbReference>
<dbReference type="InterPro" id="IPR035595">
    <property type="entry name" value="UDP_glycos_trans_CS"/>
</dbReference>
<evidence type="ECO:0000256" key="2">
    <source>
        <dbReference type="ARBA" id="ARBA00022676"/>
    </source>
</evidence>
<name>A0ABC8RAD9_9AQUA</name>
<dbReference type="EMBL" id="CAUOFW020001115">
    <property type="protein sequence ID" value="CAK9141266.1"/>
    <property type="molecule type" value="Genomic_DNA"/>
</dbReference>
<dbReference type="CDD" id="cd03784">
    <property type="entry name" value="GT1_Gtf-like"/>
    <property type="match status" value="1"/>
</dbReference>
<reference evidence="6 7" key="1">
    <citation type="submission" date="2024-02" db="EMBL/GenBank/DDBJ databases">
        <authorList>
            <person name="Vignale AGUSTIN F."/>
            <person name="Sosa J E."/>
            <person name="Modenutti C."/>
        </authorList>
    </citation>
    <scope>NUCLEOTIDE SEQUENCE [LARGE SCALE GENOMIC DNA]</scope>
</reference>
<sequence>MASGGDELNIIFVPYLSPGHMIPMIDVARLFAAHGVIATIITTPSNSLLFQNSIDHDINSGHKISIHQIQFPHAEVGLPVGIENFSTLTSPDMAPKLFYAVSMLQQSIEQVILDRKPDCIVSDMFFPWTLQVARQLGIPRFVFHGSSYFAQCAEHSVEQHKPYLNVESDMETFLLPELPHKIEMMKLQLMDFMTPADEFSKFMNLIKETDKKSYGTITNSFYELEHDYEEYYKRVMGMKSWSMGPVSRVVNRDASKKAQRGNKSAVGEQDCITWLNFKEHNSVLYICFGSLTKLSGAQLLEIAAGLEASGHQFMWVIRKRENDEDPWLPEGFEERMRESKKGFIIKGWAPQLLILDHPAIGGMVTHCGWNSILEGLNAGLPLITWPLFAEQFYNEKLVTKVLRIGVSVGVTEWTTSYDGQKGLVRREEVEKAVALMMGGGREAMEIRKQAKELGAAAKKAVENGGSSEANLIALINELKTVKQGATARDKFNGE</sequence>
<keyword evidence="2 4" id="KW-0328">Glycosyltransferase</keyword>
<dbReference type="Gene3D" id="3.40.50.2000">
    <property type="entry name" value="Glycogen Phosphorylase B"/>
    <property type="match status" value="2"/>
</dbReference>
<evidence type="ECO:0000256" key="3">
    <source>
        <dbReference type="ARBA" id="ARBA00022679"/>
    </source>
</evidence>
<proteinExistence type="inferred from homology"/>
<evidence type="ECO:0000256" key="5">
    <source>
        <dbReference type="RuleBase" id="RU362057"/>
    </source>
</evidence>
<dbReference type="PANTHER" id="PTHR48047:SF45">
    <property type="entry name" value="SCOPOLETIN GLUCOSYLTRANSFERASE-LIKE"/>
    <property type="match status" value="1"/>
</dbReference>
<evidence type="ECO:0000256" key="1">
    <source>
        <dbReference type="ARBA" id="ARBA00009995"/>
    </source>
</evidence>
<dbReference type="SUPFAM" id="SSF53756">
    <property type="entry name" value="UDP-Glycosyltransferase/glycogen phosphorylase"/>
    <property type="match status" value="1"/>
</dbReference>
<evidence type="ECO:0000256" key="4">
    <source>
        <dbReference type="RuleBase" id="RU003718"/>
    </source>
</evidence>
<evidence type="ECO:0000313" key="7">
    <source>
        <dbReference type="Proteomes" id="UP001642360"/>
    </source>
</evidence>
<dbReference type="Proteomes" id="UP001642360">
    <property type="component" value="Unassembled WGS sequence"/>
</dbReference>
<keyword evidence="3 4" id="KW-0808">Transferase</keyword>
<evidence type="ECO:0000313" key="6">
    <source>
        <dbReference type="EMBL" id="CAK9141266.1"/>
    </source>
</evidence>
<accession>A0ABC8RAD9</accession>
<comment type="caution">
    <text evidence="6">The sequence shown here is derived from an EMBL/GenBank/DDBJ whole genome shotgun (WGS) entry which is preliminary data.</text>
</comment>
<keyword evidence="7" id="KW-1185">Reference proteome</keyword>
<dbReference type="Pfam" id="PF00201">
    <property type="entry name" value="UDPGT"/>
    <property type="match status" value="1"/>
</dbReference>
<gene>
    <name evidence="6" type="ORF">ILEXP_LOCUS8829</name>
</gene>
<dbReference type="EC" id="2.4.1.-" evidence="5"/>
<comment type="similarity">
    <text evidence="1 4">Belongs to the UDP-glycosyltransferase family.</text>
</comment>
<dbReference type="FunFam" id="3.40.50.2000:FF:000047">
    <property type="entry name" value="Glycosyltransferase"/>
    <property type="match status" value="1"/>
</dbReference>
<dbReference type="GO" id="GO:0046527">
    <property type="term" value="F:glucosyltransferase activity"/>
    <property type="evidence" value="ECO:0007669"/>
    <property type="project" value="UniProtKB-ARBA"/>
</dbReference>
<dbReference type="InterPro" id="IPR002213">
    <property type="entry name" value="UDP_glucos_trans"/>
</dbReference>
<dbReference type="PANTHER" id="PTHR48047">
    <property type="entry name" value="GLYCOSYLTRANSFERASE"/>
    <property type="match status" value="1"/>
</dbReference>